<reference evidence="1" key="1">
    <citation type="journal article" date="2014" name="Front. Microbiol.">
        <title>High frequency of phylogenetically diverse reductive dehalogenase-homologous genes in deep subseafloor sedimentary metagenomes.</title>
        <authorList>
            <person name="Kawai M."/>
            <person name="Futagami T."/>
            <person name="Toyoda A."/>
            <person name="Takaki Y."/>
            <person name="Nishi S."/>
            <person name="Hori S."/>
            <person name="Arai W."/>
            <person name="Tsubouchi T."/>
            <person name="Morono Y."/>
            <person name="Uchiyama I."/>
            <person name="Ito T."/>
            <person name="Fujiyama A."/>
            <person name="Inagaki F."/>
            <person name="Takami H."/>
        </authorList>
    </citation>
    <scope>NUCLEOTIDE SEQUENCE</scope>
    <source>
        <strain evidence="1">Expedition CK06-06</strain>
    </source>
</reference>
<feature type="non-terminal residue" evidence="1">
    <location>
        <position position="1"/>
    </location>
</feature>
<proteinExistence type="predicted"/>
<dbReference type="SUPFAM" id="SSF52200">
    <property type="entry name" value="Toll/Interleukin receptor TIR domain"/>
    <property type="match status" value="1"/>
</dbReference>
<name>X1QZ89_9ZZZZ</name>
<gene>
    <name evidence="1" type="ORF">S06H3_61882</name>
</gene>
<accession>X1QZ89</accession>
<organism evidence="1">
    <name type="scientific">marine sediment metagenome</name>
    <dbReference type="NCBI Taxonomy" id="412755"/>
    <lineage>
        <taxon>unclassified sequences</taxon>
        <taxon>metagenomes</taxon>
        <taxon>ecological metagenomes</taxon>
    </lineage>
</organism>
<comment type="caution">
    <text evidence="1">The sequence shown here is derived from an EMBL/GenBank/DDBJ whole genome shotgun (WGS) entry which is preliminary data.</text>
</comment>
<dbReference type="AlphaFoldDB" id="X1QZ89"/>
<evidence type="ECO:0000313" key="1">
    <source>
        <dbReference type="EMBL" id="GAI56175.1"/>
    </source>
</evidence>
<dbReference type="EMBL" id="BARV01040670">
    <property type="protein sequence ID" value="GAI56175.1"/>
    <property type="molecule type" value="Genomic_DNA"/>
</dbReference>
<feature type="non-terminal residue" evidence="1">
    <location>
        <position position="163"/>
    </location>
</feature>
<evidence type="ECO:0008006" key="2">
    <source>
        <dbReference type="Google" id="ProtNLM"/>
    </source>
</evidence>
<sequence>KWIDLGKRRSEDKYFINIIPLPYYRLFLTRSLAPEDRIIGEEIIRILKEWGFNPYTVEFKEVVSDIILRERIRKEILNSDCLIAIATPRYLDALSDVWKTFPYLHAEVGIAFGQDYPILILVDNRVTIDGLPSILKEYMIKFDPYNFEKTRKKISAIMPIFRK</sequence>
<protein>
    <recommendedName>
        <fullName evidence="2">TIR domain-containing protein</fullName>
    </recommendedName>
</protein>
<dbReference type="InterPro" id="IPR035897">
    <property type="entry name" value="Toll_tir_struct_dom_sf"/>
</dbReference>